<evidence type="ECO:0000313" key="7">
    <source>
        <dbReference type="Proteomes" id="UP000191672"/>
    </source>
</evidence>
<dbReference type="PROSITE" id="PS51782">
    <property type="entry name" value="LYSM"/>
    <property type="match status" value="2"/>
</dbReference>
<organism evidence="6 7">
    <name type="scientific">Penicillium antarcticum</name>
    <dbReference type="NCBI Taxonomy" id="416450"/>
    <lineage>
        <taxon>Eukaryota</taxon>
        <taxon>Fungi</taxon>
        <taxon>Dikarya</taxon>
        <taxon>Ascomycota</taxon>
        <taxon>Pezizomycotina</taxon>
        <taxon>Eurotiomycetes</taxon>
        <taxon>Eurotiomycetidae</taxon>
        <taxon>Eurotiales</taxon>
        <taxon>Aspergillaceae</taxon>
        <taxon>Penicillium</taxon>
    </lineage>
</organism>
<dbReference type="AlphaFoldDB" id="A0A1V6Q4V1"/>
<dbReference type="Pfam" id="PF01476">
    <property type="entry name" value="LysM"/>
    <property type="match status" value="2"/>
</dbReference>
<accession>A0A1V6Q4V1</accession>
<dbReference type="Gene3D" id="3.10.350.10">
    <property type="entry name" value="LysM domain"/>
    <property type="match status" value="2"/>
</dbReference>
<proteinExistence type="predicted"/>
<dbReference type="PANTHER" id="PTHR34997:SF2">
    <property type="entry name" value="LYSM DOMAIN-CONTAINING PROTEIN-RELATED"/>
    <property type="match status" value="1"/>
</dbReference>
<evidence type="ECO:0000259" key="5">
    <source>
        <dbReference type="PROSITE" id="PS51782"/>
    </source>
</evidence>
<dbReference type="Proteomes" id="UP000191672">
    <property type="component" value="Unassembled WGS sequence"/>
</dbReference>
<evidence type="ECO:0000256" key="2">
    <source>
        <dbReference type="ARBA" id="ARBA00022729"/>
    </source>
</evidence>
<name>A0A1V6Q4V1_9EURO</name>
<feature type="domain" description="LysM" evidence="5">
    <location>
        <begin position="230"/>
        <end position="266"/>
    </location>
</feature>
<dbReference type="InterPro" id="IPR052210">
    <property type="entry name" value="LysM1-like"/>
</dbReference>
<keyword evidence="2" id="KW-0732">Signal</keyword>
<evidence type="ECO:0000313" key="6">
    <source>
        <dbReference type="EMBL" id="OQD84278.1"/>
    </source>
</evidence>
<dbReference type="EMBL" id="MDYN01000013">
    <property type="protein sequence ID" value="OQD84278.1"/>
    <property type="molecule type" value="Genomic_DNA"/>
</dbReference>
<protein>
    <recommendedName>
        <fullName evidence="5">LysM domain-containing protein</fullName>
    </recommendedName>
</protein>
<keyword evidence="1" id="KW-0147">Chitin-binding</keyword>
<feature type="domain" description="LysM" evidence="5">
    <location>
        <begin position="149"/>
        <end position="195"/>
    </location>
</feature>
<dbReference type="InterPro" id="IPR018392">
    <property type="entry name" value="LysM"/>
</dbReference>
<evidence type="ECO:0000256" key="3">
    <source>
        <dbReference type="ARBA" id="ARBA00023026"/>
    </source>
</evidence>
<feature type="region of interest" description="Disordered" evidence="4">
    <location>
        <begin position="201"/>
        <end position="225"/>
    </location>
</feature>
<dbReference type="InterPro" id="IPR036779">
    <property type="entry name" value="LysM_dom_sf"/>
</dbReference>
<sequence length="266" mass="29374">MSIGVGFALLDLKEAWNGIEFAGRHLIIEKQLAEEIDRMLEDNWLPFIDKGMKLGRFSAAFLHPIVEKKNRTFYALRDTKSRASAFYFSLFPSFTSATLAFYPAPTDPILPSPTDIPSSYLPTTTTFIPQGRADPPGPTESGVPDTCNNWYILGNRDTCKSLSVQYEITEAKLNEYNPSVNAQRTNIRAGFAICGRVWEDSTARPAPSPPPTTTGPPSPTGTGASPTCTKWHLMVEDDSCDSFAGKYGILVARFRQLNRNVDGILQ</sequence>
<dbReference type="CDD" id="cd00118">
    <property type="entry name" value="LysM"/>
    <property type="match status" value="1"/>
</dbReference>
<dbReference type="PANTHER" id="PTHR34997">
    <property type="entry name" value="AM15"/>
    <property type="match status" value="1"/>
</dbReference>
<evidence type="ECO:0000256" key="4">
    <source>
        <dbReference type="SAM" id="MobiDB-lite"/>
    </source>
</evidence>
<keyword evidence="7" id="KW-1185">Reference proteome</keyword>
<dbReference type="STRING" id="416450.A0A1V6Q4V1"/>
<feature type="compositionally biased region" description="Pro residues" evidence="4">
    <location>
        <begin position="206"/>
        <end position="219"/>
    </location>
</feature>
<gene>
    <name evidence="6" type="ORF">PENANT_c013G08421</name>
</gene>
<evidence type="ECO:0000256" key="1">
    <source>
        <dbReference type="ARBA" id="ARBA00022669"/>
    </source>
</evidence>
<dbReference type="GO" id="GO:0008061">
    <property type="term" value="F:chitin binding"/>
    <property type="evidence" value="ECO:0007669"/>
    <property type="project" value="UniProtKB-KW"/>
</dbReference>
<keyword evidence="3" id="KW-0843">Virulence</keyword>
<reference evidence="7" key="1">
    <citation type="journal article" date="2017" name="Nat. Microbiol.">
        <title>Global analysis of biosynthetic gene clusters reveals vast potential of secondary metabolite production in Penicillium species.</title>
        <authorList>
            <person name="Nielsen J.C."/>
            <person name="Grijseels S."/>
            <person name="Prigent S."/>
            <person name="Ji B."/>
            <person name="Dainat J."/>
            <person name="Nielsen K.F."/>
            <person name="Frisvad J.C."/>
            <person name="Workman M."/>
            <person name="Nielsen J."/>
        </authorList>
    </citation>
    <scope>NUCLEOTIDE SEQUENCE [LARGE SCALE GENOMIC DNA]</scope>
    <source>
        <strain evidence="7">IBT 31811</strain>
    </source>
</reference>
<comment type="caution">
    <text evidence="6">The sequence shown here is derived from an EMBL/GenBank/DDBJ whole genome shotgun (WGS) entry which is preliminary data.</text>
</comment>